<dbReference type="SUPFAM" id="SSF46689">
    <property type="entry name" value="Homeodomain-like"/>
    <property type="match status" value="1"/>
</dbReference>
<evidence type="ECO:0000256" key="8">
    <source>
        <dbReference type="SAM" id="MobiDB-lite"/>
    </source>
</evidence>
<evidence type="ECO:0000256" key="3">
    <source>
        <dbReference type="ARBA" id="ARBA00023125"/>
    </source>
</evidence>
<keyword evidence="11" id="KW-1185">Reference proteome</keyword>
<evidence type="ECO:0000259" key="9">
    <source>
        <dbReference type="PROSITE" id="PS50071"/>
    </source>
</evidence>
<evidence type="ECO:0000313" key="11">
    <source>
        <dbReference type="Proteomes" id="UP000245119"/>
    </source>
</evidence>
<dbReference type="PROSITE" id="PS50071">
    <property type="entry name" value="HOMEOBOX_2"/>
    <property type="match status" value="1"/>
</dbReference>
<dbReference type="Proteomes" id="UP000245119">
    <property type="component" value="Linkage Group LG8"/>
</dbReference>
<feature type="domain" description="Homeobox" evidence="9">
    <location>
        <begin position="130"/>
        <end position="190"/>
    </location>
</feature>
<reference evidence="10 11" key="1">
    <citation type="submission" date="2018-04" db="EMBL/GenBank/DDBJ databases">
        <title>The genome of golden apple snail Pomacea canaliculata provides insight into stress tolerance and invasive adaptation.</title>
        <authorList>
            <person name="Liu C."/>
            <person name="Liu B."/>
            <person name="Ren Y."/>
            <person name="Zhang Y."/>
            <person name="Wang H."/>
            <person name="Li S."/>
            <person name="Jiang F."/>
            <person name="Yin L."/>
            <person name="Zhang G."/>
            <person name="Qian W."/>
            <person name="Fan W."/>
        </authorList>
    </citation>
    <scope>NUCLEOTIDE SEQUENCE [LARGE SCALE GENOMIC DNA]</scope>
    <source>
        <strain evidence="10">SZHN2017</strain>
        <tissue evidence="10">Muscle</tissue>
    </source>
</reference>
<feature type="DNA-binding region" description="Homeobox" evidence="6">
    <location>
        <begin position="132"/>
        <end position="191"/>
    </location>
</feature>
<name>A0A2T7NZ01_POMCA</name>
<dbReference type="GO" id="GO:0005634">
    <property type="term" value="C:nucleus"/>
    <property type="evidence" value="ECO:0007669"/>
    <property type="project" value="UniProtKB-SubCell"/>
</dbReference>
<dbReference type="InterPro" id="IPR050720">
    <property type="entry name" value="Engrailed_Homeobox_TFs"/>
</dbReference>
<dbReference type="PROSITE" id="PS00027">
    <property type="entry name" value="HOMEOBOX_1"/>
    <property type="match status" value="1"/>
</dbReference>
<evidence type="ECO:0000256" key="4">
    <source>
        <dbReference type="ARBA" id="ARBA00023155"/>
    </source>
</evidence>
<evidence type="ECO:0000256" key="7">
    <source>
        <dbReference type="RuleBase" id="RU000682"/>
    </source>
</evidence>
<keyword evidence="4 6" id="KW-0371">Homeobox</keyword>
<dbReference type="EMBL" id="PZQS01000008">
    <property type="protein sequence ID" value="PVD26399.1"/>
    <property type="molecule type" value="Genomic_DNA"/>
</dbReference>
<evidence type="ECO:0000256" key="2">
    <source>
        <dbReference type="ARBA" id="ARBA00010896"/>
    </source>
</evidence>
<evidence type="ECO:0000313" key="10">
    <source>
        <dbReference type="EMBL" id="PVD26399.1"/>
    </source>
</evidence>
<dbReference type="InterPro" id="IPR009057">
    <property type="entry name" value="Homeodomain-like_sf"/>
</dbReference>
<organism evidence="10 11">
    <name type="scientific">Pomacea canaliculata</name>
    <name type="common">Golden apple snail</name>
    <dbReference type="NCBI Taxonomy" id="400727"/>
    <lineage>
        <taxon>Eukaryota</taxon>
        <taxon>Metazoa</taxon>
        <taxon>Spiralia</taxon>
        <taxon>Lophotrochozoa</taxon>
        <taxon>Mollusca</taxon>
        <taxon>Gastropoda</taxon>
        <taxon>Caenogastropoda</taxon>
        <taxon>Architaenioglossa</taxon>
        <taxon>Ampullarioidea</taxon>
        <taxon>Ampullariidae</taxon>
        <taxon>Pomacea</taxon>
    </lineage>
</organism>
<accession>A0A2T7NZ01</accession>
<gene>
    <name evidence="10" type="ORF">C0Q70_14075</name>
</gene>
<dbReference type="Pfam" id="PF00046">
    <property type="entry name" value="Homeodomain"/>
    <property type="match status" value="1"/>
</dbReference>
<sequence>MAADSESLDIEALLDSVADDTMTQLMSELSSAASSYIGDREALKMTNFFDSTSTSDEGTIETRTCHWEADDEPSTSQERQCMSRVMFSEKSVSNSKLLQAKVTKQLGVAMATLVSGKPCTFVPEEGDSKRTKKKQRWLFTLPQKQELEAAFKENMYPSKGRLTQLSESLAVPVPTLRVWFQNKRWRLRRSFDICDSQDICRNGEKLQYRDKELRRKKILLANKMPISPYCASITSTSSGPVESKGGTLSIANSPGLTQSACLNIPSCLSAWSICTPPMSTPIPVGLMFQRSLTESTLTGSLSPPANGMFGWGVPPTPASPFFPASAMKMIPSFSFTTSRPDDLIAMHHMIKMERASSTLRFGSSLSSPTEASSSGTLSPGSCHGEDLSIDLGSDSEKED</sequence>
<dbReference type="InterPro" id="IPR001356">
    <property type="entry name" value="HD"/>
</dbReference>
<keyword evidence="3 6" id="KW-0238">DNA-binding</keyword>
<dbReference type="SMART" id="SM00389">
    <property type="entry name" value="HOX"/>
    <property type="match status" value="1"/>
</dbReference>
<dbReference type="PANTHER" id="PTHR24341">
    <property type="entry name" value="HOMEOBOX PROTEIN ENGRAILED"/>
    <property type="match status" value="1"/>
</dbReference>
<dbReference type="Gene3D" id="1.10.10.60">
    <property type="entry name" value="Homeodomain-like"/>
    <property type="match status" value="1"/>
</dbReference>
<dbReference type="PANTHER" id="PTHR24341:SF6">
    <property type="entry name" value="HOMEOBOX PROTEIN INVECTED"/>
    <property type="match status" value="1"/>
</dbReference>
<keyword evidence="5 6" id="KW-0539">Nucleus</keyword>
<comment type="caution">
    <text evidence="10">The sequence shown here is derived from an EMBL/GenBank/DDBJ whole genome shotgun (WGS) entry which is preliminary data.</text>
</comment>
<evidence type="ECO:0000256" key="1">
    <source>
        <dbReference type="ARBA" id="ARBA00004123"/>
    </source>
</evidence>
<feature type="compositionally biased region" description="Low complexity" evidence="8">
    <location>
        <begin position="361"/>
        <end position="378"/>
    </location>
</feature>
<dbReference type="InterPro" id="IPR017970">
    <property type="entry name" value="Homeobox_CS"/>
</dbReference>
<evidence type="ECO:0000256" key="5">
    <source>
        <dbReference type="ARBA" id="ARBA00023242"/>
    </source>
</evidence>
<evidence type="ECO:0000256" key="6">
    <source>
        <dbReference type="PROSITE-ProRule" id="PRU00108"/>
    </source>
</evidence>
<protein>
    <recommendedName>
        <fullName evidence="9">Homeobox domain-containing protein</fullName>
    </recommendedName>
</protein>
<dbReference type="GO" id="GO:0000981">
    <property type="term" value="F:DNA-binding transcription factor activity, RNA polymerase II-specific"/>
    <property type="evidence" value="ECO:0007669"/>
    <property type="project" value="InterPro"/>
</dbReference>
<comment type="similarity">
    <text evidence="2">Belongs to the engrailed homeobox family.</text>
</comment>
<feature type="region of interest" description="Disordered" evidence="8">
    <location>
        <begin position="361"/>
        <end position="399"/>
    </location>
</feature>
<comment type="subcellular location">
    <subcellularLocation>
        <location evidence="1 6 7">Nucleus</location>
    </subcellularLocation>
</comment>
<dbReference type="CDD" id="cd00086">
    <property type="entry name" value="homeodomain"/>
    <property type="match status" value="1"/>
</dbReference>
<dbReference type="AlphaFoldDB" id="A0A2T7NZ01"/>
<proteinExistence type="inferred from homology"/>
<dbReference type="GO" id="GO:0003677">
    <property type="term" value="F:DNA binding"/>
    <property type="evidence" value="ECO:0007669"/>
    <property type="project" value="UniProtKB-UniRule"/>
</dbReference>